<dbReference type="GO" id="GO:0140664">
    <property type="term" value="F:ATP-dependent DNA damage sensor activity"/>
    <property type="evidence" value="ECO:0007669"/>
    <property type="project" value="InterPro"/>
</dbReference>
<evidence type="ECO:0000259" key="3">
    <source>
        <dbReference type="SMART" id="SM00853"/>
    </source>
</evidence>
<dbReference type="SMART" id="SM00853">
    <property type="entry name" value="MutL_C"/>
    <property type="match status" value="1"/>
</dbReference>
<evidence type="ECO:0000256" key="2">
    <source>
        <dbReference type="SAM" id="MobiDB-lite"/>
    </source>
</evidence>
<evidence type="ECO:0000256" key="1">
    <source>
        <dbReference type="ARBA" id="ARBA00006082"/>
    </source>
</evidence>
<dbReference type="Pfam" id="PF13589">
    <property type="entry name" value="HATPase_c_3"/>
    <property type="match status" value="1"/>
</dbReference>
<dbReference type="GeneID" id="87825958"/>
<dbReference type="InterPro" id="IPR037198">
    <property type="entry name" value="MutL_C_sf"/>
</dbReference>
<dbReference type="Pfam" id="PF08676">
    <property type="entry name" value="MutL_C"/>
    <property type="match status" value="1"/>
</dbReference>
<comment type="similarity">
    <text evidence="1">Belongs to the DNA mismatch repair MutL/HexB family.</text>
</comment>
<dbReference type="GO" id="GO:0006298">
    <property type="term" value="P:mismatch repair"/>
    <property type="evidence" value="ECO:0007669"/>
    <property type="project" value="InterPro"/>
</dbReference>
<feature type="region of interest" description="Disordered" evidence="2">
    <location>
        <begin position="399"/>
        <end position="487"/>
    </location>
</feature>
<name>A0AAN6TX50_9PEZI</name>
<evidence type="ECO:0000313" key="5">
    <source>
        <dbReference type="Proteomes" id="UP001302602"/>
    </source>
</evidence>
<evidence type="ECO:0000313" key="4">
    <source>
        <dbReference type="EMBL" id="KAK4121825.1"/>
    </source>
</evidence>
<protein>
    <recommendedName>
        <fullName evidence="3">MutL C-terminal dimerisation domain-containing protein</fullName>
    </recommendedName>
</protein>
<feature type="region of interest" description="Disordered" evidence="2">
    <location>
        <begin position="533"/>
        <end position="554"/>
    </location>
</feature>
<reference evidence="4" key="2">
    <citation type="submission" date="2023-05" db="EMBL/GenBank/DDBJ databases">
        <authorList>
            <consortium name="Lawrence Berkeley National Laboratory"/>
            <person name="Steindorff A."/>
            <person name="Hensen N."/>
            <person name="Bonometti L."/>
            <person name="Westerberg I."/>
            <person name="Brannstrom I.O."/>
            <person name="Guillou S."/>
            <person name="Cros-Aarteil S."/>
            <person name="Calhoun S."/>
            <person name="Haridas S."/>
            <person name="Kuo A."/>
            <person name="Mondo S."/>
            <person name="Pangilinan J."/>
            <person name="Riley R."/>
            <person name="Labutti K."/>
            <person name="Andreopoulos B."/>
            <person name="Lipzen A."/>
            <person name="Chen C."/>
            <person name="Yanf M."/>
            <person name="Daum C."/>
            <person name="Ng V."/>
            <person name="Clum A."/>
            <person name="Ohm R."/>
            <person name="Martin F."/>
            <person name="Silar P."/>
            <person name="Natvig D."/>
            <person name="Lalanne C."/>
            <person name="Gautier V."/>
            <person name="Ament-Velasquez S.L."/>
            <person name="Kruys A."/>
            <person name="Hutchinson M.I."/>
            <person name="Powell A.J."/>
            <person name="Barry K."/>
            <person name="Miller A.N."/>
            <person name="Grigoriev I.V."/>
            <person name="Debuchy R."/>
            <person name="Gladieux P."/>
            <person name="Thoren M.H."/>
            <person name="Johannesson H."/>
        </authorList>
    </citation>
    <scope>NUCLEOTIDE SEQUENCE</scope>
    <source>
        <strain evidence="4">CBS 731.68</strain>
    </source>
</reference>
<dbReference type="RefSeq" id="XP_062645596.1">
    <property type="nucleotide sequence ID" value="XM_062789188.1"/>
</dbReference>
<dbReference type="GO" id="GO:0005524">
    <property type="term" value="F:ATP binding"/>
    <property type="evidence" value="ECO:0007669"/>
    <property type="project" value="InterPro"/>
</dbReference>
<dbReference type="GO" id="GO:0016887">
    <property type="term" value="F:ATP hydrolysis activity"/>
    <property type="evidence" value="ECO:0007669"/>
    <property type="project" value="InterPro"/>
</dbReference>
<dbReference type="Gene3D" id="3.30.1370.100">
    <property type="entry name" value="MutL, C-terminal domain, regulatory subdomain"/>
    <property type="match status" value="1"/>
</dbReference>
<dbReference type="AlphaFoldDB" id="A0AAN6TX50"/>
<accession>A0AAN6TX50</accession>
<proteinExistence type="inferred from homology"/>
<dbReference type="PANTHER" id="PTHR10073:SF47">
    <property type="entry name" value="DNA MISMATCH REPAIR PROTEIN MLH3"/>
    <property type="match status" value="1"/>
</dbReference>
<feature type="region of interest" description="Disordered" evidence="2">
    <location>
        <begin position="576"/>
        <end position="605"/>
    </location>
</feature>
<dbReference type="InterPro" id="IPR042121">
    <property type="entry name" value="MutL_C_regsub"/>
</dbReference>
<dbReference type="SUPFAM" id="SSF55874">
    <property type="entry name" value="ATPase domain of HSP90 chaperone/DNA topoisomerase II/histidine kinase"/>
    <property type="match status" value="1"/>
</dbReference>
<dbReference type="PANTHER" id="PTHR10073">
    <property type="entry name" value="DNA MISMATCH REPAIR PROTEIN MLH, PMS, MUTL"/>
    <property type="match status" value="1"/>
</dbReference>
<dbReference type="EMBL" id="MU853232">
    <property type="protein sequence ID" value="KAK4121825.1"/>
    <property type="molecule type" value="Genomic_DNA"/>
</dbReference>
<feature type="compositionally biased region" description="Polar residues" evidence="2">
    <location>
        <begin position="596"/>
        <end position="605"/>
    </location>
</feature>
<organism evidence="4 5">
    <name type="scientific">Parathielavia appendiculata</name>
    <dbReference type="NCBI Taxonomy" id="2587402"/>
    <lineage>
        <taxon>Eukaryota</taxon>
        <taxon>Fungi</taxon>
        <taxon>Dikarya</taxon>
        <taxon>Ascomycota</taxon>
        <taxon>Pezizomycotina</taxon>
        <taxon>Sordariomycetes</taxon>
        <taxon>Sordariomycetidae</taxon>
        <taxon>Sordariales</taxon>
        <taxon>Chaetomiaceae</taxon>
        <taxon>Parathielavia</taxon>
    </lineage>
</organism>
<dbReference type="InterPro" id="IPR014790">
    <property type="entry name" value="MutL_C"/>
</dbReference>
<dbReference type="Proteomes" id="UP001302602">
    <property type="component" value="Unassembled WGS sequence"/>
</dbReference>
<dbReference type="SUPFAM" id="SSF118116">
    <property type="entry name" value="DNA mismatch repair protein MutL"/>
    <property type="match status" value="2"/>
</dbReference>
<dbReference type="Gene3D" id="3.30.1540.20">
    <property type="entry name" value="MutL, C-terminal domain, dimerisation subdomain"/>
    <property type="match status" value="1"/>
</dbReference>
<reference evidence="4" key="1">
    <citation type="journal article" date="2023" name="Mol. Phylogenet. Evol.">
        <title>Genome-scale phylogeny and comparative genomics of the fungal order Sordariales.</title>
        <authorList>
            <person name="Hensen N."/>
            <person name="Bonometti L."/>
            <person name="Westerberg I."/>
            <person name="Brannstrom I.O."/>
            <person name="Guillou S."/>
            <person name="Cros-Aarteil S."/>
            <person name="Calhoun S."/>
            <person name="Haridas S."/>
            <person name="Kuo A."/>
            <person name="Mondo S."/>
            <person name="Pangilinan J."/>
            <person name="Riley R."/>
            <person name="LaButti K."/>
            <person name="Andreopoulos B."/>
            <person name="Lipzen A."/>
            <person name="Chen C."/>
            <person name="Yan M."/>
            <person name="Daum C."/>
            <person name="Ng V."/>
            <person name="Clum A."/>
            <person name="Steindorff A."/>
            <person name="Ohm R.A."/>
            <person name="Martin F."/>
            <person name="Silar P."/>
            <person name="Natvig D.O."/>
            <person name="Lalanne C."/>
            <person name="Gautier V."/>
            <person name="Ament-Velasquez S.L."/>
            <person name="Kruys A."/>
            <person name="Hutchinson M.I."/>
            <person name="Powell A.J."/>
            <person name="Barry K."/>
            <person name="Miller A.N."/>
            <person name="Grigoriev I.V."/>
            <person name="Debuchy R."/>
            <person name="Gladieux P."/>
            <person name="Hiltunen Thoren M."/>
            <person name="Johannesson H."/>
        </authorList>
    </citation>
    <scope>NUCLEOTIDE SEQUENCE</scope>
    <source>
        <strain evidence="4">CBS 731.68</strain>
    </source>
</reference>
<dbReference type="InterPro" id="IPR036890">
    <property type="entry name" value="HATPase_C_sf"/>
</dbReference>
<sequence>MSIQPLPGNVAAQIRSSSTITSLNGTVCGLLQNSLDAGASRINISVDYSRGNCSVEDNGLGIAPASFRDDGGLGRLHYTSKYPPRHECHGKRGEFLACLAALSLLSIASHHRDYRTHNSLTIHNSRVVARCLPAPPEQRVLASTSGTRVVVRDLFGSMPVRVKQRATEVDRFGTAREFEQLIFNIVALLLPWPGEVVVSVRDSYARRTLFLSVSGAVDRSRSYQDIAPIFLSRVSTLLPQASIVENEDMESWVPIGATATRVSVRGCVSLRPAATKRVQFIAIGIQPLLNEHHSNLLYEDVNRVFENSSFGIVEEASLDPDDRPPKTQGLTGTELKPRRGIDRWPMFFLQIILSTRTDSIDLEEVLDQRQQTVAIITDLLQVMVYEFLKKHHLRPRSVTAVERLRKPKSSLPTPPSQSLGVSGPSTGGSGATVKRSRSRQDLSEPTSLPNSRGHASGKRSASPFASWSRTKSSLQQDRGTKDKLLFPAIPQQTGRFSLTSDMSSRTVHPLFDKSGGLLRKPFDDMDDVPATCENEIPDNPTRAAEPPAEKESVRETVVWVDPNTKIKSLIDPRTGVAVKPRTGDEDQPITKATRHQGPSNVSQLHQWRPNVGGEKTMIFQATEARIPQTLPASDTFCCDHGSINLEFQGIGGPAIQSSGNNLLATLEGRISKKALQKAEIVAQVDKKFILARVAAELPLGSTKHVTETDCMLILIDQHAADERCKVESLLQAYFGPDTAGGGQLVAQTQILDKPLRFDLSRQDGELLTRFRRHFAHWGITYEFPKLQEPGFQTGVMVEIQGLPPSILERCRLEPRLLINLLRKEIWKLHAAGSSGAMSSLRVDTGESWVARFHDCPEGILELINSRACRSAIMFNDPLTTQQCSDLVQRLASCAFPFQCAHGRPSMVPLVHLGQGSTLMRRAMEREGTDATGDLLGALKRWKRESR</sequence>
<gene>
    <name evidence="4" type="ORF">N657DRAFT_576569</name>
</gene>
<feature type="region of interest" description="Disordered" evidence="2">
    <location>
        <begin position="316"/>
        <end position="335"/>
    </location>
</feature>
<dbReference type="Gene3D" id="3.30.565.10">
    <property type="entry name" value="Histidine kinase-like ATPase, C-terminal domain"/>
    <property type="match status" value="1"/>
</dbReference>
<dbReference type="GO" id="GO:0032300">
    <property type="term" value="C:mismatch repair complex"/>
    <property type="evidence" value="ECO:0007669"/>
    <property type="project" value="InterPro"/>
</dbReference>
<feature type="domain" description="MutL C-terminal dimerisation" evidence="3">
    <location>
        <begin position="680"/>
        <end position="878"/>
    </location>
</feature>
<keyword evidence="5" id="KW-1185">Reference proteome</keyword>
<dbReference type="InterPro" id="IPR038973">
    <property type="entry name" value="MutL/Mlh/Pms-like"/>
</dbReference>
<dbReference type="InterPro" id="IPR042120">
    <property type="entry name" value="MutL_C_dimsub"/>
</dbReference>
<feature type="compositionally biased region" description="Polar residues" evidence="2">
    <location>
        <begin position="463"/>
        <end position="477"/>
    </location>
</feature>
<comment type="caution">
    <text evidence="4">The sequence shown here is derived from an EMBL/GenBank/DDBJ whole genome shotgun (WGS) entry which is preliminary data.</text>
</comment>